<dbReference type="Proteomes" id="UP001215598">
    <property type="component" value="Unassembled WGS sequence"/>
</dbReference>
<proteinExistence type="predicted"/>
<reference evidence="1" key="1">
    <citation type="submission" date="2023-03" db="EMBL/GenBank/DDBJ databases">
        <title>Massive genome expansion in bonnet fungi (Mycena s.s.) driven by repeated elements and novel gene families across ecological guilds.</title>
        <authorList>
            <consortium name="Lawrence Berkeley National Laboratory"/>
            <person name="Harder C.B."/>
            <person name="Miyauchi S."/>
            <person name="Viragh M."/>
            <person name="Kuo A."/>
            <person name="Thoen E."/>
            <person name="Andreopoulos B."/>
            <person name="Lu D."/>
            <person name="Skrede I."/>
            <person name="Drula E."/>
            <person name="Henrissat B."/>
            <person name="Morin E."/>
            <person name="Kohler A."/>
            <person name="Barry K."/>
            <person name="LaButti K."/>
            <person name="Morin E."/>
            <person name="Salamov A."/>
            <person name="Lipzen A."/>
            <person name="Mereny Z."/>
            <person name="Hegedus B."/>
            <person name="Baldrian P."/>
            <person name="Stursova M."/>
            <person name="Weitz H."/>
            <person name="Taylor A."/>
            <person name="Grigoriev I.V."/>
            <person name="Nagy L.G."/>
            <person name="Martin F."/>
            <person name="Kauserud H."/>
        </authorList>
    </citation>
    <scope>NUCLEOTIDE SEQUENCE</scope>
    <source>
        <strain evidence="1">CBHHK182m</strain>
    </source>
</reference>
<dbReference type="AlphaFoldDB" id="A0AAD7JGC6"/>
<name>A0AAD7JGC6_9AGAR</name>
<gene>
    <name evidence="1" type="ORF">B0H16DRAFT_1310927</name>
</gene>
<organism evidence="1 2">
    <name type="scientific">Mycena metata</name>
    <dbReference type="NCBI Taxonomy" id="1033252"/>
    <lineage>
        <taxon>Eukaryota</taxon>
        <taxon>Fungi</taxon>
        <taxon>Dikarya</taxon>
        <taxon>Basidiomycota</taxon>
        <taxon>Agaricomycotina</taxon>
        <taxon>Agaricomycetes</taxon>
        <taxon>Agaricomycetidae</taxon>
        <taxon>Agaricales</taxon>
        <taxon>Marasmiineae</taxon>
        <taxon>Mycenaceae</taxon>
        <taxon>Mycena</taxon>
    </lineage>
</organism>
<comment type="caution">
    <text evidence="1">The sequence shown here is derived from an EMBL/GenBank/DDBJ whole genome shotgun (WGS) entry which is preliminary data.</text>
</comment>
<sequence length="269" mass="29813">RAAQEVRKTVAGLVHDLVRNQTLDSNVSRVGILEKCSEACATHSIKMSSLLQKPYIEEHTPLYWAIVQHPTDKSEAASGTFELPPLIGALLAYSVPLKDSTIQETRLACLHTCDQWLYQRLRLCPAYGALADKDRLLLGVNVPPDKITVGTVARHDAPFTVDFEFPDFEKRMRVSRDVNLSFISHARMWKIQFFVADGDDNLTDGQWAVRLGLLENSPTTNVAATYILEETTTGDAPGESVNLKLSGNLVPEEDDDHMHTALPDAVQCS</sequence>
<feature type="non-terminal residue" evidence="1">
    <location>
        <position position="269"/>
    </location>
</feature>
<evidence type="ECO:0000313" key="1">
    <source>
        <dbReference type="EMBL" id="KAJ7764267.1"/>
    </source>
</evidence>
<evidence type="ECO:0000313" key="2">
    <source>
        <dbReference type="Proteomes" id="UP001215598"/>
    </source>
</evidence>
<accession>A0AAD7JGC6</accession>
<keyword evidence="2" id="KW-1185">Reference proteome</keyword>
<protein>
    <submittedName>
        <fullName evidence="1">Uncharacterized protein</fullName>
    </submittedName>
</protein>
<dbReference type="EMBL" id="JARKIB010000028">
    <property type="protein sequence ID" value="KAJ7764267.1"/>
    <property type="molecule type" value="Genomic_DNA"/>
</dbReference>